<dbReference type="EMBL" id="BTRK01000002">
    <property type="protein sequence ID" value="GMR38689.1"/>
    <property type="molecule type" value="Genomic_DNA"/>
</dbReference>
<comment type="caution">
    <text evidence="1">The sequence shown here is derived from an EMBL/GenBank/DDBJ whole genome shotgun (WGS) entry which is preliminary data.</text>
</comment>
<feature type="non-terminal residue" evidence="1">
    <location>
        <position position="1"/>
    </location>
</feature>
<keyword evidence="2" id="KW-1185">Reference proteome</keyword>
<name>A0AAN5CDH7_9BILA</name>
<dbReference type="AlphaFoldDB" id="A0AAN5CDH7"/>
<organism evidence="1 2">
    <name type="scientific">Pristionchus mayeri</name>
    <dbReference type="NCBI Taxonomy" id="1317129"/>
    <lineage>
        <taxon>Eukaryota</taxon>
        <taxon>Metazoa</taxon>
        <taxon>Ecdysozoa</taxon>
        <taxon>Nematoda</taxon>
        <taxon>Chromadorea</taxon>
        <taxon>Rhabditida</taxon>
        <taxon>Rhabditina</taxon>
        <taxon>Diplogasteromorpha</taxon>
        <taxon>Diplogasteroidea</taxon>
        <taxon>Neodiplogasteridae</taxon>
        <taxon>Pristionchus</taxon>
    </lineage>
</organism>
<proteinExistence type="predicted"/>
<sequence>ILEFGKTSMTWSDKLQILVLVGDIAWDIYNYFSIKSQLVDLRDHIDDGLNITAEALDVLSQEVLCERK</sequence>
<protein>
    <submittedName>
        <fullName evidence="1">Uncharacterized protein</fullName>
    </submittedName>
</protein>
<dbReference type="Proteomes" id="UP001328107">
    <property type="component" value="Unassembled WGS sequence"/>
</dbReference>
<accession>A0AAN5CDH7</accession>
<reference evidence="2" key="1">
    <citation type="submission" date="2022-10" db="EMBL/GenBank/DDBJ databases">
        <title>Genome assembly of Pristionchus species.</title>
        <authorList>
            <person name="Yoshida K."/>
            <person name="Sommer R.J."/>
        </authorList>
    </citation>
    <scope>NUCLEOTIDE SEQUENCE [LARGE SCALE GENOMIC DNA]</scope>
    <source>
        <strain evidence="2">RS5460</strain>
    </source>
</reference>
<evidence type="ECO:0000313" key="1">
    <source>
        <dbReference type="EMBL" id="GMR38689.1"/>
    </source>
</evidence>
<feature type="non-terminal residue" evidence="1">
    <location>
        <position position="68"/>
    </location>
</feature>
<evidence type="ECO:0000313" key="2">
    <source>
        <dbReference type="Proteomes" id="UP001328107"/>
    </source>
</evidence>
<gene>
    <name evidence="1" type="ORF">PMAYCL1PPCAC_08884</name>
</gene>